<dbReference type="RefSeq" id="WP_123714037.1">
    <property type="nucleotide sequence ID" value="NZ_RKHR01000009.1"/>
</dbReference>
<keyword evidence="3" id="KW-1185">Reference proteome</keyword>
<name>A0A3N2D5E0_9GAMM</name>
<comment type="caution">
    <text evidence="2">The sequence shown here is derived from an EMBL/GenBank/DDBJ whole genome shotgun (WGS) entry which is preliminary data.</text>
</comment>
<keyword evidence="1" id="KW-0812">Transmembrane</keyword>
<evidence type="ECO:0000313" key="3">
    <source>
        <dbReference type="Proteomes" id="UP000275394"/>
    </source>
</evidence>
<keyword evidence="1" id="KW-1133">Transmembrane helix</keyword>
<dbReference type="EMBL" id="RKHR01000009">
    <property type="protein sequence ID" value="ROR94902.1"/>
    <property type="molecule type" value="Genomic_DNA"/>
</dbReference>
<dbReference type="AlphaFoldDB" id="A0A3N2D5E0"/>
<protein>
    <submittedName>
        <fullName evidence="2">Uncharacterized protein</fullName>
    </submittedName>
</protein>
<proteinExistence type="predicted"/>
<evidence type="ECO:0000313" key="2">
    <source>
        <dbReference type="EMBL" id="ROR94902.1"/>
    </source>
</evidence>
<organism evidence="2 3">
    <name type="scientific">Sinobacterium caligoides</name>
    <dbReference type="NCBI Taxonomy" id="933926"/>
    <lineage>
        <taxon>Bacteria</taxon>
        <taxon>Pseudomonadati</taxon>
        <taxon>Pseudomonadota</taxon>
        <taxon>Gammaproteobacteria</taxon>
        <taxon>Cellvibrionales</taxon>
        <taxon>Spongiibacteraceae</taxon>
        <taxon>Sinobacterium</taxon>
    </lineage>
</organism>
<keyword evidence="1" id="KW-0472">Membrane</keyword>
<dbReference type="OrthoDB" id="569698at2"/>
<gene>
    <name evidence="2" type="ORF">EDC56_3715</name>
</gene>
<feature type="transmembrane region" description="Helical" evidence="1">
    <location>
        <begin position="40"/>
        <end position="59"/>
    </location>
</feature>
<sequence length="282" mass="32307">MRDRKNPQFFEAINNDPHLSLSSYDRQLYEKDMSRRSVRILLPLVRLVMIVSIALLRMVKRLLPFTIKSHGLLNRLGVWFMANFISKEALEYIIRHFQLESALINFVASNCQSDAVIPVTLMPTHVSQLGDVDGMNAIVLHDINIYNHVIDTGASADVRVDQQLPLEAIDFSALTIPAIDVEPHRRRLLNLDIETASYIMIFFLVLFLSDEEAERAALSLQLDESLMASLSKLTGNPSFQRLSAYPFMHHIRYQTDVVNDLRHHMMSIDYAYHQCLAMKPSP</sequence>
<dbReference type="Pfam" id="PF22523">
    <property type="entry name" value="DUF6999"/>
    <property type="match status" value="1"/>
</dbReference>
<evidence type="ECO:0000256" key="1">
    <source>
        <dbReference type="SAM" id="Phobius"/>
    </source>
</evidence>
<reference evidence="2 3" key="1">
    <citation type="submission" date="2018-11" db="EMBL/GenBank/DDBJ databases">
        <title>Genomic Encyclopedia of Type Strains, Phase IV (KMG-IV): sequencing the most valuable type-strain genomes for metagenomic binning, comparative biology and taxonomic classification.</title>
        <authorList>
            <person name="Goeker M."/>
        </authorList>
    </citation>
    <scope>NUCLEOTIDE SEQUENCE [LARGE SCALE GENOMIC DNA]</scope>
    <source>
        <strain evidence="2 3">DSM 100316</strain>
    </source>
</reference>
<accession>A0A3N2D5E0</accession>
<dbReference type="Proteomes" id="UP000275394">
    <property type="component" value="Unassembled WGS sequence"/>
</dbReference>
<dbReference type="InterPro" id="IPR054268">
    <property type="entry name" value="DUF6999"/>
</dbReference>